<reference evidence="3" key="1">
    <citation type="submission" date="2019-02" db="EMBL/GenBank/DDBJ databases">
        <title>Deep-cultivation of Planctomycetes and their phenomic and genomic characterization uncovers novel biology.</title>
        <authorList>
            <person name="Wiegand S."/>
            <person name="Jogler M."/>
            <person name="Boedeker C."/>
            <person name="Pinto D."/>
            <person name="Vollmers J."/>
            <person name="Rivas-Marin E."/>
            <person name="Kohn T."/>
            <person name="Peeters S.H."/>
            <person name="Heuer A."/>
            <person name="Rast P."/>
            <person name="Oberbeckmann S."/>
            <person name="Bunk B."/>
            <person name="Jeske O."/>
            <person name="Meyerdierks A."/>
            <person name="Storesund J.E."/>
            <person name="Kallscheuer N."/>
            <person name="Luecker S."/>
            <person name="Lage O.M."/>
            <person name="Pohl T."/>
            <person name="Merkel B.J."/>
            <person name="Hornburger P."/>
            <person name="Mueller R.-W."/>
            <person name="Bruemmer F."/>
            <person name="Labrenz M."/>
            <person name="Spormann A.M."/>
            <person name="Op den Camp H."/>
            <person name="Overmann J."/>
            <person name="Amann R."/>
            <person name="Jetten M.S.M."/>
            <person name="Mascher T."/>
            <person name="Medema M.H."/>
            <person name="Devos D.P."/>
            <person name="Kaster A.-K."/>
            <person name="Ovreas L."/>
            <person name="Rohde M."/>
            <person name="Galperin M.Y."/>
            <person name="Jogler C."/>
        </authorList>
    </citation>
    <scope>NUCLEOTIDE SEQUENCE [LARGE SCALE GENOMIC DNA]</scope>
    <source>
        <strain evidence="3">Pan97</strain>
    </source>
</reference>
<dbReference type="KEGG" id="bvo:Pan97_25520"/>
<keyword evidence="3" id="KW-1185">Reference proteome</keyword>
<proteinExistence type="predicted"/>
<dbReference type="AlphaFoldDB" id="A0A518C8G7"/>
<dbReference type="EMBL" id="CP036289">
    <property type="protein sequence ID" value="QDU75519.1"/>
    <property type="molecule type" value="Genomic_DNA"/>
</dbReference>
<gene>
    <name evidence="2" type="ORF">Pan97_25520</name>
</gene>
<evidence type="ECO:0000313" key="3">
    <source>
        <dbReference type="Proteomes" id="UP000318626"/>
    </source>
</evidence>
<name>A0A518C8G7_9BACT</name>
<evidence type="ECO:0000256" key="1">
    <source>
        <dbReference type="SAM" id="SignalP"/>
    </source>
</evidence>
<feature type="signal peptide" evidence="1">
    <location>
        <begin position="1"/>
        <end position="30"/>
    </location>
</feature>
<keyword evidence="1" id="KW-0732">Signal</keyword>
<evidence type="ECO:0000313" key="2">
    <source>
        <dbReference type="EMBL" id="QDU75519.1"/>
    </source>
</evidence>
<protein>
    <submittedName>
        <fullName evidence="2">Uncharacterized protein</fullName>
    </submittedName>
</protein>
<sequence precursor="true">MLVPRPVTMLMSLVVCLWCASFASSQESYAQFKEVAEKSVKARDVLVAEPVFREEGGELTAIFGNAQIYPPPPPPAENMGLAAELLDSQMRVEVLRQYPFEGEDRLIWNKVLPTADAEIEKAFDKLKDGKLTQKDLFKVDQQLNATFTMASKEMASWRGLSARPAVSAGTFTVKITTIPTGSKLWMMHALEPTLAKLEGRKPIWEMVVQRDDVPLFGKYWYFMRWSEEPSGTKKSSGPHLIKVDRSSVSIVLQ</sequence>
<organism evidence="2 3">
    <name type="scientific">Bremerella volcania</name>
    <dbReference type="NCBI Taxonomy" id="2527984"/>
    <lineage>
        <taxon>Bacteria</taxon>
        <taxon>Pseudomonadati</taxon>
        <taxon>Planctomycetota</taxon>
        <taxon>Planctomycetia</taxon>
        <taxon>Pirellulales</taxon>
        <taxon>Pirellulaceae</taxon>
        <taxon>Bremerella</taxon>
    </lineage>
</organism>
<dbReference type="Proteomes" id="UP000318626">
    <property type="component" value="Chromosome"/>
</dbReference>
<feature type="chain" id="PRO_5021765799" evidence="1">
    <location>
        <begin position="31"/>
        <end position="253"/>
    </location>
</feature>
<accession>A0A518C8G7</accession>